<gene>
    <name evidence="2" type="ORF">ACFPN2_01350</name>
</gene>
<proteinExistence type="predicted"/>
<dbReference type="EMBL" id="JBHSDU010000001">
    <property type="protein sequence ID" value="MFC4307713.1"/>
    <property type="molecule type" value="Genomic_DNA"/>
</dbReference>
<protein>
    <submittedName>
        <fullName evidence="2">CopL family metal-binding regulatory protein</fullName>
    </submittedName>
</protein>
<dbReference type="Proteomes" id="UP001595904">
    <property type="component" value="Unassembled WGS sequence"/>
</dbReference>
<feature type="compositionally biased region" description="Basic and acidic residues" evidence="1">
    <location>
        <begin position="52"/>
        <end position="62"/>
    </location>
</feature>
<evidence type="ECO:0000256" key="1">
    <source>
        <dbReference type="SAM" id="MobiDB-lite"/>
    </source>
</evidence>
<organism evidence="2 3">
    <name type="scientific">Steroidobacter flavus</name>
    <dbReference type="NCBI Taxonomy" id="1842136"/>
    <lineage>
        <taxon>Bacteria</taxon>
        <taxon>Pseudomonadati</taxon>
        <taxon>Pseudomonadota</taxon>
        <taxon>Gammaproteobacteria</taxon>
        <taxon>Steroidobacterales</taxon>
        <taxon>Steroidobacteraceae</taxon>
        <taxon>Steroidobacter</taxon>
    </lineage>
</organism>
<feature type="region of interest" description="Disordered" evidence="1">
    <location>
        <begin position="52"/>
        <end position="75"/>
    </location>
</feature>
<comment type="caution">
    <text evidence="2">The sequence shown here is derived from an EMBL/GenBank/DDBJ whole genome shotgun (WGS) entry which is preliminary data.</text>
</comment>
<keyword evidence="3" id="KW-1185">Reference proteome</keyword>
<dbReference type="RefSeq" id="WP_380594205.1">
    <property type="nucleotide sequence ID" value="NZ_JBHSDU010000001.1"/>
</dbReference>
<accession>A0ABV8SLE6</accession>
<dbReference type="InterPro" id="IPR048034">
    <property type="entry name" value="CopL-like"/>
</dbReference>
<evidence type="ECO:0000313" key="2">
    <source>
        <dbReference type="EMBL" id="MFC4307713.1"/>
    </source>
</evidence>
<reference evidence="3" key="1">
    <citation type="journal article" date="2019" name="Int. J. Syst. Evol. Microbiol.">
        <title>The Global Catalogue of Microorganisms (GCM) 10K type strain sequencing project: providing services to taxonomists for standard genome sequencing and annotation.</title>
        <authorList>
            <consortium name="The Broad Institute Genomics Platform"/>
            <consortium name="The Broad Institute Genome Sequencing Center for Infectious Disease"/>
            <person name="Wu L."/>
            <person name="Ma J."/>
        </authorList>
    </citation>
    <scope>NUCLEOTIDE SEQUENCE [LARGE SCALE GENOMIC DNA]</scope>
    <source>
        <strain evidence="3">CGMCC 1.10759</strain>
    </source>
</reference>
<sequence>MRRFCWQRWTPIFLLMARLVIGELGHAMPMAAMSPLEPTTVGMAGDPACAEHDSGGMAHQDDVSNDAGTHSGGEHDCCKSGDCECPCLHLPCVALDAAVLSPVSLALLSIPHGAETVTSLRPSRLFRPPA</sequence>
<evidence type="ECO:0000313" key="3">
    <source>
        <dbReference type="Proteomes" id="UP001595904"/>
    </source>
</evidence>
<dbReference type="NCBIfam" id="NF033807">
    <property type="entry name" value="CopL_fam"/>
    <property type="match status" value="1"/>
</dbReference>
<name>A0ABV8SLE6_9GAMM</name>